<evidence type="ECO:0000256" key="1">
    <source>
        <dbReference type="SAM" id="MobiDB-lite"/>
    </source>
</evidence>
<dbReference type="AlphaFoldDB" id="A0A643BU08"/>
<gene>
    <name evidence="2" type="ORF">E2I00_005394</name>
</gene>
<dbReference type="Proteomes" id="UP000437017">
    <property type="component" value="Unassembled WGS sequence"/>
</dbReference>
<sequence length="80" mass="8611">GEFKDSKGLVTSDSKAAKTPGHCSQWARPSGPAERPLDPPLREGCAIASGRSSLKTTKSIVSLDKIYKKMNTQAQQEHTV</sequence>
<protein>
    <submittedName>
        <fullName evidence="2">Uncharacterized protein</fullName>
    </submittedName>
</protein>
<accession>A0A643BU08</accession>
<keyword evidence="3" id="KW-1185">Reference proteome</keyword>
<proteinExistence type="predicted"/>
<reference evidence="2 3" key="1">
    <citation type="journal article" date="2019" name="PLoS ONE">
        <title>Genomic analyses reveal an absence of contemporary introgressive admixture between fin whales and blue whales, despite known hybrids.</title>
        <authorList>
            <person name="Westbury M.V."/>
            <person name="Petersen B."/>
            <person name="Lorenzen E.D."/>
        </authorList>
    </citation>
    <scope>NUCLEOTIDE SEQUENCE [LARGE SCALE GENOMIC DNA]</scope>
    <source>
        <strain evidence="2">FinWhale-01</strain>
    </source>
</reference>
<comment type="caution">
    <text evidence="2">The sequence shown here is derived from an EMBL/GenBank/DDBJ whole genome shotgun (WGS) entry which is preliminary data.</text>
</comment>
<dbReference type="EMBL" id="SGJD01004579">
    <property type="protein sequence ID" value="KAB0391457.1"/>
    <property type="molecule type" value="Genomic_DNA"/>
</dbReference>
<feature type="non-terminal residue" evidence="2">
    <location>
        <position position="1"/>
    </location>
</feature>
<name>A0A643BU08_BALPH</name>
<evidence type="ECO:0000313" key="2">
    <source>
        <dbReference type="EMBL" id="KAB0391457.1"/>
    </source>
</evidence>
<organism evidence="2 3">
    <name type="scientific">Balaenoptera physalus</name>
    <name type="common">Fin whale</name>
    <name type="synonym">Balaena physalus</name>
    <dbReference type="NCBI Taxonomy" id="9770"/>
    <lineage>
        <taxon>Eukaryota</taxon>
        <taxon>Metazoa</taxon>
        <taxon>Chordata</taxon>
        <taxon>Craniata</taxon>
        <taxon>Vertebrata</taxon>
        <taxon>Euteleostomi</taxon>
        <taxon>Mammalia</taxon>
        <taxon>Eutheria</taxon>
        <taxon>Laurasiatheria</taxon>
        <taxon>Artiodactyla</taxon>
        <taxon>Whippomorpha</taxon>
        <taxon>Cetacea</taxon>
        <taxon>Mysticeti</taxon>
        <taxon>Balaenopteridae</taxon>
        <taxon>Balaenoptera</taxon>
    </lineage>
</organism>
<feature type="region of interest" description="Disordered" evidence="1">
    <location>
        <begin position="1"/>
        <end position="40"/>
    </location>
</feature>
<evidence type="ECO:0000313" key="3">
    <source>
        <dbReference type="Proteomes" id="UP000437017"/>
    </source>
</evidence>